<dbReference type="AlphaFoldDB" id="A6H0F3"/>
<organism evidence="1 2">
    <name type="scientific">Flavobacterium psychrophilum (strain ATCC 49511 / DSM 21280 / CIP 103535 / JIP02/86)</name>
    <dbReference type="NCBI Taxonomy" id="402612"/>
    <lineage>
        <taxon>Bacteria</taxon>
        <taxon>Pseudomonadati</taxon>
        <taxon>Bacteroidota</taxon>
        <taxon>Flavobacteriia</taxon>
        <taxon>Flavobacteriales</taxon>
        <taxon>Flavobacteriaceae</taxon>
        <taxon>Flavobacterium</taxon>
    </lineage>
</organism>
<dbReference type="KEGG" id="fps:FP1759"/>
<sequence length="41" mass="4943">MIHLFVQIIFIMVIANILDFRKDIKSYFETLFIIAKNIQEL</sequence>
<protein>
    <submittedName>
        <fullName evidence="1">Uncharacterized protein</fullName>
    </submittedName>
</protein>
<name>A6H0F3_FLAPJ</name>
<gene>
    <name evidence="1" type="ordered locus">FP1759</name>
</gene>
<evidence type="ECO:0000313" key="2">
    <source>
        <dbReference type="Proteomes" id="UP000006394"/>
    </source>
</evidence>
<proteinExistence type="predicted"/>
<dbReference type="EMBL" id="AM398681">
    <property type="protein sequence ID" value="CAL43826.1"/>
    <property type="molecule type" value="Genomic_DNA"/>
</dbReference>
<dbReference type="Proteomes" id="UP000006394">
    <property type="component" value="Chromosome"/>
</dbReference>
<evidence type="ECO:0000313" key="1">
    <source>
        <dbReference type="EMBL" id="CAL43826.1"/>
    </source>
</evidence>
<dbReference type="HOGENOM" id="CLU_3270401_0_0_10"/>
<dbReference type="EnsemblBacteria" id="CAL43826">
    <property type="protein sequence ID" value="CAL43826"/>
    <property type="gene ID" value="FP1759"/>
</dbReference>
<reference evidence="1 2" key="1">
    <citation type="journal article" date="2007" name="Nat. Biotechnol.">
        <title>Complete genome sequence of the fish pathogen Flavobacterium psychrophilum.</title>
        <authorList>
            <person name="Duchaud E."/>
            <person name="Boussaha M."/>
            <person name="Loux V."/>
            <person name="Bernardet J.F."/>
            <person name="Michel C."/>
            <person name="Kerouault B."/>
            <person name="Mondot S."/>
            <person name="Nicolas P."/>
            <person name="Bossy R."/>
            <person name="Caron C."/>
            <person name="Bessieres P."/>
            <person name="Gibrat J.F."/>
            <person name="Claverol S."/>
            <person name="Dumetz F."/>
            <person name="Le Henaff M."/>
            <person name="Benmansour A."/>
        </authorList>
    </citation>
    <scope>NUCLEOTIDE SEQUENCE [LARGE SCALE GENOMIC DNA]</scope>
    <source>
        <strain evidence="2">ATCC 49511 / DSM 21280 / CIP 103535 / JIP02/86</strain>
    </source>
</reference>
<dbReference type="PATRIC" id="fig|402612.5.peg.1778"/>
<keyword evidence="2" id="KW-1185">Reference proteome</keyword>
<accession>A6H0F3</accession>